<proteinExistence type="predicted"/>
<dbReference type="Proteomes" id="UP001608902">
    <property type="component" value="Unassembled WGS sequence"/>
</dbReference>
<accession>A0ABD6EPD2</accession>
<reference evidence="1 2" key="1">
    <citation type="submission" date="2024-08" db="EMBL/GenBank/DDBJ databases">
        <title>Gnathostoma spinigerum genome.</title>
        <authorList>
            <person name="Gonzalez-Bertolin B."/>
            <person name="Monzon S."/>
            <person name="Zaballos A."/>
            <person name="Jimenez P."/>
            <person name="Dekumyoy P."/>
            <person name="Varona S."/>
            <person name="Cuesta I."/>
            <person name="Sumanam S."/>
            <person name="Adisakwattana P."/>
            <person name="Gasser R.B."/>
            <person name="Hernandez-Gonzalez A."/>
            <person name="Young N.D."/>
            <person name="Perteguer M.J."/>
        </authorList>
    </citation>
    <scope>NUCLEOTIDE SEQUENCE [LARGE SCALE GENOMIC DNA]</scope>
    <source>
        <strain evidence="1">AL3</strain>
        <tissue evidence="1">Liver</tissue>
    </source>
</reference>
<protein>
    <submittedName>
        <fullName evidence="1">Uncharacterized protein</fullName>
    </submittedName>
</protein>
<dbReference type="AlphaFoldDB" id="A0ABD6EPD2"/>
<dbReference type="EMBL" id="JBGFUD010006526">
    <property type="protein sequence ID" value="MFH4981042.1"/>
    <property type="molecule type" value="Genomic_DNA"/>
</dbReference>
<comment type="caution">
    <text evidence="1">The sequence shown here is derived from an EMBL/GenBank/DDBJ whole genome shotgun (WGS) entry which is preliminary data.</text>
</comment>
<organism evidence="1 2">
    <name type="scientific">Gnathostoma spinigerum</name>
    <dbReference type="NCBI Taxonomy" id="75299"/>
    <lineage>
        <taxon>Eukaryota</taxon>
        <taxon>Metazoa</taxon>
        <taxon>Ecdysozoa</taxon>
        <taxon>Nematoda</taxon>
        <taxon>Chromadorea</taxon>
        <taxon>Rhabditida</taxon>
        <taxon>Spirurina</taxon>
        <taxon>Gnathostomatomorpha</taxon>
        <taxon>Gnathostomatoidea</taxon>
        <taxon>Gnathostomatidae</taxon>
        <taxon>Gnathostoma</taxon>
    </lineage>
</organism>
<evidence type="ECO:0000313" key="1">
    <source>
        <dbReference type="EMBL" id="MFH4981042.1"/>
    </source>
</evidence>
<gene>
    <name evidence="1" type="ORF">AB6A40_007751</name>
</gene>
<name>A0ABD6EPD2_9BILA</name>
<keyword evidence="2" id="KW-1185">Reference proteome</keyword>
<sequence length="102" mass="11594">MISEDRSLHLQSNVTYVCPVLGINSDCLLKQRLSEQTNSAFQSFLFRFVHIRSLLKQFLEFSNNSFGHQNCSIAGLGLQHVCFCLWFIGVTNFVVIPNHCGQ</sequence>
<evidence type="ECO:0000313" key="2">
    <source>
        <dbReference type="Proteomes" id="UP001608902"/>
    </source>
</evidence>